<keyword evidence="1 3" id="KW-0378">Hydrolase</keyword>
<protein>
    <submittedName>
        <fullName evidence="3">Alpha beta hydrolase fold-3 domain-containing protein</fullName>
    </submittedName>
</protein>
<feature type="domain" description="Alpha/beta hydrolase fold-3" evidence="2">
    <location>
        <begin position="108"/>
        <end position="331"/>
    </location>
</feature>
<dbReference type="Gene3D" id="3.40.50.1820">
    <property type="entry name" value="alpha/beta hydrolase"/>
    <property type="match status" value="1"/>
</dbReference>
<comment type="caution">
    <text evidence="3">The sequence shown here is derived from an EMBL/GenBank/DDBJ whole genome shotgun (WGS) entry which is preliminary data.</text>
</comment>
<reference evidence="3" key="1">
    <citation type="submission" date="2022-07" db="EMBL/GenBank/DDBJ databases">
        <title>Fungi with potential for degradation of polypropylene.</title>
        <authorList>
            <person name="Gostincar C."/>
        </authorList>
    </citation>
    <scope>NUCLEOTIDE SEQUENCE</scope>
    <source>
        <strain evidence="3">EXF-13308</strain>
    </source>
</reference>
<evidence type="ECO:0000256" key="1">
    <source>
        <dbReference type="ARBA" id="ARBA00022801"/>
    </source>
</evidence>
<dbReference type="Pfam" id="PF07859">
    <property type="entry name" value="Abhydrolase_3"/>
    <property type="match status" value="1"/>
</dbReference>
<dbReference type="InterPro" id="IPR013094">
    <property type="entry name" value="AB_hydrolase_3"/>
</dbReference>
<proteinExistence type="predicted"/>
<dbReference type="PANTHER" id="PTHR48081">
    <property type="entry name" value="AB HYDROLASE SUPERFAMILY PROTEIN C4A8.06C"/>
    <property type="match status" value="1"/>
</dbReference>
<dbReference type="InterPro" id="IPR050300">
    <property type="entry name" value="GDXG_lipolytic_enzyme"/>
</dbReference>
<dbReference type="Proteomes" id="UP001174694">
    <property type="component" value="Unassembled WGS sequence"/>
</dbReference>
<dbReference type="PANTHER" id="PTHR48081:SF8">
    <property type="entry name" value="ALPHA_BETA HYDROLASE FOLD-3 DOMAIN-CONTAINING PROTEIN-RELATED"/>
    <property type="match status" value="1"/>
</dbReference>
<organism evidence="3 4">
    <name type="scientific">Pleurostoma richardsiae</name>
    <dbReference type="NCBI Taxonomy" id="41990"/>
    <lineage>
        <taxon>Eukaryota</taxon>
        <taxon>Fungi</taxon>
        <taxon>Dikarya</taxon>
        <taxon>Ascomycota</taxon>
        <taxon>Pezizomycotina</taxon>
        <taxon>Sordariomycetes</taxon>
        <taxon>Sordariomycetidae</taxon>
        <taxon>Calosphaeriales</taxon>
        <taxon>Pleurostomataceae</taxon>
        <taxon>Pleurostoma</taxon>
    </lineage>
</organism>
<dbReference type="GO" id="GO:0016787">
    <property type="term" value="F:hydrolase activity"/>
    <property type="evidence" value="ECO:0007669"/>
    <property type="project" value="UniProtKB-KW"/>
</dbReference>
<dbReference type="AlphaFoldDB" id="A0AA38RXZ5"/>
<name>A0AA38RXZ5_9PEZI</name>
<dbReference type="SUPFAM" id="SSF53474">
    <property type="entry name" value="alpha/beta-Hydrolases"/>
    <property type="match status" value="1"/>
</dbReference>
<keyword evidence="4" id="KW-1185">Reference proteome</keyword>
<evidence type="ECO:0000313" key="3">
    <source>
        <dbReference type="EMBL" id="KAJ9143071.1"/>
    </source>
</evidence>
<evidence type="ECO:0000259" key="2">
    <source>
        <dbReference type="Pfam" id="PF07859"/>
    </source>
</evidence>
<sequence length="360" mass="39188">MAEQVPVNALHESVVDLMEPTFAEIYTRYQAPQLRADQVSYEVYNADRPKYTFPTEKVAAPLVEVGSAKIYSIPVSEPDGEIRAEVCHPTAEAAAKSVMARDGKLPVVVDYHGGGFVIGTLKADESWCRNMTQDVGCVTVNVEYRMAPEFPHPVSATDAWAALKWVVANADMLGVDTSRIAVAGLSAGGCLAAVVALLARDEPSLPPLKLQILVVPVIDARYIPISGSCKEGEVPYESYIKYEFAPMLPLARLVWFYNLWIGTDPVKRAELANDFRASPIVAKSHANLAPASFHVAEIDPLYSEAIVYHEKLQAAGTPSKMKIYKGQGHPFGHWDGALPAAKEFVKSTGDALREAFQISS</sequence>
<accession>A0AA38RXZ5</accession>
<gene>
    <name evidence="3" type="ORF">NKR23_g6846</name>
</gene>
<dbReference type="InterPro" id="IPR029058">
    <property type="entry name" value="AB_hydrolase_fold"/>
</dbReference>
<dbReference type="EMBL" id="JANBVO010000020">
    <property type="protein sequence ID" value="KAJ9143071.1"/>
    <property type="molecule type" value="Genomic_DNA"/>
</dbReference>
<evidence type="ECO:0000313" key="4">
    <source>
        <dbReference type="Proteomes" id="UP001174694"/>
    </source>
</evidence>